<proteinExistence type="predicted"/>
<reference evidence="1 2" key="1">
    <citation type="submission" date="2017-09" db="EMBL/GenBank/DDBJ databases">
        <authorList>
            <person name="Ehlers B."/>
            <person name="Leendertz F.H."/>
        </authorList>
    </citation>
    <scope>NUCLEOTIDE SEQUENCE [LARGE SCALE GENOMIC DNA]</scope>
    <source>
        <strain evidence="1 2">USBA 140</strain>
    </source>
</reference>
<keyword evidence="2" id="KW-1185">Reference proteome</keyword>
<dbReference type="EMBL" id="OCNJ01000002">
    <property type="protein sequence ID" value="SOD92752.1"/>
    <property type="molecule type" value="Genomic_DNA"/>
</dbReference>
<evidence type="ECO:0000313" key="1">
    <source>
        <dbReference type="EMBL" id="SOD92752.1"/>
    </source>
</evidence>
<evidence type="ECO:0000313" key="2">
    <source>
        <dbReference type="Proteomes" id="UP000219621"/>
    </source>
</evidence>
<gene>
    <name evidence="1" type="ORF">SAMN05421508_102592</name>
</gene>
<dbReference type="RefSeq" id="WP_141415080.1">
    <property type="nucleotide sequence ID" value="NZ_OCNJ01000002.1"/>
</dbReference>
<organism evidence="1 2">
    <name type="scientific">Caenispirillum bisanense</name>
    <dbReference type="NCBI Taxonomy" id="414052"/>
    <lineage>
        <taxon>Bacteria</taxon>
        <taxon>Pseudomonadati</taxon>
        <taxon>Pseudomonadota</taxon>
        <taxon>Alphaproteobacteria</taxon>
        <taxon>Rhodospirillales</taxon>
        <taxon>Novispirillaceae</taxon>
        <taxon>Caenispirillum</taxon>
    </lineage>
</organism>
<sequence>MAHPIAEAVLARYRPPPRPSRRRGSVDAVVEAFVNVPFPAVVRAGVLAAALRAEVPPADIWPQVERLLAEAPMDLILRFCDTHGVTAQDLARAVGALERHGPRLHRNDLQEHLHELLSRS</sequence>
<accession>A0A286GB86</accession>
<dbReference type="Proteomes" id="UP000219621">
    <property type="component" value="Unassembled WGS sequence"/>
</dbReference>
<protein>
    <submittedName>
        <fullName evidence="1">Uncharacterized protein</fullName>
    </submittedName>
</protein>
<name>A0A286GB86_9PROT</name>
<dbReference type="AlphaFoldDB" id="A0A286GB86"/>